<reference evidence="1 2" key="1">
    <citation type="submission" date="2024-10" db="EMBL/GenBank/DDBJ databases">
        <title>The Natural Products Discovery Center: Release of the First 8490 Sequenced Strains for Exploring Actinobacteria Biosynthetic Diversity.</title>
        <authorList>
            <person name="Kalkreuter E."/>
            <person name="Kautsar S.A."/>
            <person name="Yang D."/>
            <person name="Bader C.D."/>
            <person name="Teijaro C.N."/>
            <person name="Fluegel L."/>
            <person name="Davis C.M."/>
            <person name="Simpson J.R."/>
            <person name="Lauterbach L."/>
            <person name="Steele A.D."/>
            <person name="Gui C."/>
            <person name="Meng S."/>
            <person name="Li G."/>
            <person name="Viehrig K."/>
            <person name="Ye F."/>
            <person name="Su P."/>
            <person name="Kiefer A.F."/>
            <person name="Nichols A."/>
            <person name="Cepeda A.J."/>
            <person name="Yan W."/>
            <person name="Fan B."/>
            <person name="Jiang Y."/>
            <person name="Adhikari A."/>
            <person name="Zheng C.-J."/>
            <person name="Schuster L."/>
            <person name="Cowan T.M."/>
            <person name="Smanski M.J."/>
            <person name="Chevrette M.G."/>
            <person name="De Carvalho L.P.S."/>
            <person name="Shen B."/>
        </authorList>
    </citation>
    <scope>NUCLEOTIDE SEQUENCE [LARGE SCALE GENOMIC DNA]</scope>
    <source>
        <strain evidence="1 2">NPDC048320</strain>
    </source>
</reference>
<keyword evidence="2" id="KW-1185">Reference proteome</keyword>
<organism evidence="1 2">
    <name type="scientific">Streptomyces cinerochromogenes</name>
    <dbReference type="NCBI Taxonomy" id="66422"/>
    <lineage>
        <taxon>Bacteria</taxon>
        <taxon>Bacillati</taxon>
        <taxon>Actinomycetota</taxon>
        <taxon>Actinomycetes</taxon>
        <taxon>Kitasatosporales</taxon>
        <taxon>Streptomycetaceae</taxon>
        <taxon>Streptomyces</taxon>
    </lineage>
</organism>
<gene>
    <name evidence="1" type="ORF">ACGFZB_29465</name>
</gene>
<accession>A0ABW7BB92</accession>
<dbReference type="EMBL" id="JBICYV010000016">
    <property type="protein sequence ID" value="MFG3014478.1"/>
    <property type="molecule type" value="Genomic_DNA"/>
</dbReference>
<dbReference type="GO" id="GO:0016787">
    <property type="term" value="F:hydrolase activity"/>
    <property type="evidence" value="ECO:0007669"/>
    <property type="project" value="UniProtKB-KW"/>
</dbReference>
<keyword evidence="1" id="KW-0378">Hydrolase</keyword>
<protein>
    <submittedName>
        <fullName evidence="1">Alpha/beta hydrolase</fullName>
    </submittedName>
</protein>
<proteinExistence type="predicted"/>
<dbReference type="Proteomes" id="UP001604267">
    <property type="component" value="Unassembled WGS sequence"/>
</dbReference>
<name>A0ABW7BB92_9ACTN</name>
<dbReference type="InterPro" id="IPR029058">
    <property type="entry name" value="AB_hydrolase_fold"/>
</dbReference>
<dbReference type="RefSeq" id="WP_392821243.1">
    <property type="nucleotide sequence ID" value="NZ_JBICYV010000016.1"/>
</dbReference>
<dbReference type="SUPFAM" id="SSF53474">
    <property type="entry name" value="alpha/beta-Hydrolases"/>
    <property type="match status" value="1"/>
</dbReference>
<comment type="caution">
    <text evidence="1">The sequence shown here is derived from an EMBL/GenBank/DDBJ whole genome shotgun (WGS) entry which is preliminary data.</text>
</comment>
<sequence>MPESSRAAAPAPREIVLDALGVPVSGLLAEPSSGAPRAVVVALHGGGIRAGYFDGHTEPGHSLLELGADLGFTVLALDRPGYGESAPFLPEGLGTQEQAMLLRAALRDFERTHGTGDGFFVVAHSNGAKPGLALAAQDREDSIIGLDVSGLGSTPAAEDTIPRHGTGRMDWYRHWGDPGLYPAGTFRRCRSLLAPIPAQEIREFPLWPDMYSGIAASVRAPVRFTFAEQEPWWRSDAQAVADLTAPLASTRVRVDHQPDAGHNISLGWAARTYHLRVLAFLEECLLTRRTTTASPATPIPGDTPAATDGIPATASWQFLTRVMFPLALAPDLP</sequence>
<dbReference type="Gene3D" id="3.40.50.1820">
    <property type="entry name" value="alpha/beta hydrolase"/>
    <property type="match status" value="1"/>
</dbReference>
<evidence type="ECO:0000313" key="2">
    <source>
        <dbReference type="Proteomes" id="UP001604267"/>
    </source>
</evidence>
<evidence type="ECO:0000313" key="1">
    <source>
        <dbReference type="EMBL" id="MFG3014478.1"/>
    </source>
</evidence>